<proteinExistence type="inferred from homology"/>
<dbReference type="CDD" id="cd02440">
    <property type="entry name" value="AdoMet_MTases"/>
    <property type="match status" value="1"/>
</dbReference>
<dbReference type="InterPro" id="IPR029063">
    <property type="entry name" value="SAM-dependent_MTases_sf"/>
</dbReference>
<dbReference type="EC" id="2.1.1.-" evidence="4"/>
<dbReference type="EMBL" id="AWTC01000001">
    <property type="protein sequence ID" value="EST13402.1"/>
    <property type="molecule type" value="Genomic_DNA"/>
</dbReference>
<dbReference type="InterPro" id="IPR023553">
    <property type="entry name" value="Uncharacterised_MeTfrase_YrrT"/>
</dbReference>
<dbReference type="RefSeq" id="WP_023508533.1">
    <property type="nucleotide sequence ID" value="NZ_AWTC01000001.1"/>
</dbReference>
<name>V6J0N7_9BACL</name>
<accession>V6J0N7</accession>
<evidence type="ECO:0000313" key="7">
    <source>
        <dbReference type="Proteomes" id="UP000018296"/>
    </source>
</evidence>
<comment type="function">
    <text evidence="4">Could be a S-adenosyl-L-methionine-dependent methyltransferase.</text>
</comment>
<dbReference type="AlphaFoldDB" id="V6J0N7"/>
<dbReference type="InterPro" id="IPR041698">
    <property type="entry name" value="Methyltransf_25"/>
</dbReference>
<feature type="binding site" evidence="4">
    <location>
        <position position="74"/>
    </location>
    <ligand>
        <name>S-adenosyl-L-methionine</name>
        <dbReference type="ChEBI" id="CHEBI:59789"/>
    </ligand>
</feature>
<evidence type="ECO:0000256" key="1">
    <source>
        <dbReference type="ARBA" id="ARBA00022603"/>
    </source>
</evidence>
<dbReference type="OrthoDB" id="465705at2"/>
<comment type="similarity">
    <text evidence="4">Belongs to the methyltransferase superfamily. YrrT family.</text>
</comment>
<evidence type="ECO:0000313" key="6">
    <source>
        <dbReference type="EMBL" id="EST13402.1"/>
    </source>
</evidence>
<feature type="binding site" evidence="4">
    <location>
        <position position="96"/>
    </location>
    <ligand>
        <name>S-adenosyl-L-methionine</name>
        <dbReference type="ChEBI" id="CHEBI:59789"/>
    </ligand>
</feature>
<evidence type="ECO:0000256" key="3">
    <source>
        <dbReference type="ARBA" id="ARBA00022691"/>
    </source>
</evidence>
<evidence type="ECO:0000256" key="2">
    <source>
        <dbReference type="ARBA" id="ARBA00022679"/>
    </source>
</evidence>
<comment type="caution">
    <text evidence="6">The sequence shown here is derived from an EMBL/GenBank/DDBJ whole genome shotgun (WGS) entry which is preliminary data.</text>
</comment>
<dbReference type="PATRIC" id="fig|1395513.3.peg.215"/>
<dbReference type="Proteomes" id="UP000018296">
    <property type="component" value="Unassembled WGS sequence"/>
</dbReference>
<dbReference type="Pfam" id="PF13649">
    <property type="entry name" value="Methyltransf_25"/>
    <property type="match status" value="1"/>
</dbReference>
<dbReference type="SUPFAM" id="SSF53335">
    <property type="entry name" value="S-adenosyl-L-methionine-dependent methyltransferases"/>
    <property type="match status" value="1"/>
</dbReference>
<protein>
    <recommendedName>
        <fullName evidence="4">Uncharacterized methyltransferase P343_01070</fullName>
        <ecNumber evidence="4">2.1.1.-</ecNumber>
    </recommendedName>
</protein>
<dbReference type="GO" id="GO:0008757">
    <property type="term" value="F:S-adenosylmethionine-dependent methyltransferase activity"/>
    <property type="evidence" value="ECO:0007669"/>
    <property type="project" value="UniProtKB-UniRule"/>
</dbReference>
<dbReference type="PANTHER" id="PTHR43861">
    <property type="entry name" value="TRANS-ACONITATE 2-METHYLTRANSFERASE-RELATED"/>
    <property type="match status" value="1"/>
</dbReference>
<reference evidence="6 7" key="1">
    <citation type="journal article" date="2013" name="Genome Announc.">
        <title>Genome Sequence of Sporolactobacillus laevolacticus DSM442, an Efficient Polymer-Grade D-Lactate Producer from Agricultural Waste Cottonseed as a Nitrogen Source.</title>
        <authorList>
            <person name="Wang H."/>
            <person name="Wang L."/>
            <person name="Ju J."/>
            <person name="Yu B."/>
            <person name="Ma Y."/>
        </authorList>
    </citation>
    <scope>NUCLEOTIDE SEQUENCE [LARGE SCALE GENOMIC DNA]</scope>
    <source>
        <strain evidence="6 7">DSM 442</strain>
    </source>
</reference>
<feature type="binding site" evidence="4">
    <location>
        <position position="53"/>
    </location>
    <ligand>
        <name>S-adenosyl-L-methionine</name>
        <dbReference type="ChEBI" id="CHEBI:59789"/>
    </ligand>
</feature>
<sequence>MGREFIDTFEKWADVYDQSVSGSDLEYQEVFRDYKYILQTVASHAKGEVLEFGVGTGNLTKELVKQGLNVIGIEPSEKMRLKAKVKIPELQLYDGDFLDFPLPDHQIDSIVSSFAFHHLTDEEKEQAIENYGRLLPINGRIVFADTLFDSEIEKKKVHRWAKVHGYSHLLKDLRTEYYPIRQTLYTAFRKHHFVPYFKQMNRFAWLIVAEKN</sequence>
<keyword evidence="2 4" id="KW-0808">Transferase</keyword>
<keyword evidence="1 4" id="KW-0489">Methyltransferase</keyword>
<evidence type="ECO:0000256" key="4">
    <source>
        <dbReference type="HAMAP-Rule" id="MF_02100"/>
    </source>
</evidence>
<evidence type="ECO:0000259" key="5">
    <source>
        <dbReference type="Pfam" id="PF13649"/>
    </source>
</evidence>
<dbReference type="GO" id="GO:0032259">
    <property type="term" value="P:methylation"/>
    <property type="evidence" value="ECO:0007669"/>
    <property type="project" value="UniProtKB-KW"/>
</dbReference>
<organism evidence="6 7">
    <name type="scientific">Sporolactobacillus laevolacticus DSM 442</name>
    <dbReference type="NCBI Taxonomy" id="1395513"/>
    <lineage>
        <taxon>Bacteria</taxon>
        <taxon>Bacillati</taxon>
        <taxon>Bacillota</taxon>
        <taxon>Bacilli</taxon>
        <taxon>Bacillales</taxon>
        <taxon>Sporolactobacillaceae</taxon>
        <taxon>Sporolactobacillus</taxon>
    </lineage>
</organism>
<dbReference type="HAMAP" id="MF_02100">
    <property type="entry name" value="Methyltr_YrrT"/>
    <property type="match status" value="1"/>
</dbReference>
<gene>
    <name evidence="6" type="ORF">P343_01070</name>
</gene>
<feature type="domain" description="Methyltransferase" evidence="5">
    <location>
        <begin position="49"/>
        <end position="137"/>
    </location>
</feature>
<keyword evidence="3 4" id="KW-0949">S-adenosyl-L-methionine</keyword>
<dbReference type="Gene3D" id="3.40.50.150">
    <property type="entry name" value="Vaccinia Virus protein VP39"/>
    <property type="match status" value="1"/>
</dbReference>
<dbReference type="STRING" id="1395513.P343_01070"/>
<keyword evidence="7" id="KW-1185">Reference proteome</keyword>
<dbReference type="eggNOG" id="COG2226">
    <property type="taxonomic scope" value="Bacteria"/>
</dbReference>